<dbReference type="InterPro" id="IPR021109">
    <property type="entry name" value="Peptidase_aspartic_dom_sf"/>
</dbReference>
<dbReference type="AlphaFoldDB" id="A0A8X7CF08"/>
<gene>
    <name evidence="1" type="ORF">TNIN_144681</name>
</gene>
<dbReference type="EMBL" id="BMAV01015050">
    <property type="protein sequence ID" value="GFY64041.1"/>
    <property type="molecule type" value="Genomic_DNA"/>
</dbReference>
<accession>A0A8X7CF08</accession>
<reference evidence="1" key="1">
    <citation type="submission" date="2020-08" db="EMBL/GenBank/DDBJ databases">
        <title>Multicomponent nature underlies the extraordinary mechanical properties of spider dragline silk.</title>
        <authorList>
            <person name="Kono N."/>
            <person name="Nakamura H."/>
            <person name="Mori M."/>
            <person name="Yoshida Y."/>
            <person name="Ohtoshi R."/>
            <person name="Malay A.D."/>
            <person name="Moran D.A.P."/>
            <person name="Tomita M."/>
            <person name="Numata K."/>
            <person name="Arakawa K."/>
        </authorList>
    </citation>
    <scope>NUCLEOTIDE SEQUENCE</scope>
</reference>
<evidence type="ECO:0008006" key="3">
    <source>
        <dbReference type="Google" id="ProtNLM"/>
    </source>
</evidence>
<organism evidence="1 2">
    <name type="scientific">Trichonephila inaurata madagascariensis</name>
    <dbReference type="NCBI Taxonomy" id="2747483"/>
    <lineage>
        <taxon>Eukaryota</taxon>
        <taxon>Metazoa</taxon>
        <taxon>Ecdysozoa</taxon>
        <taxon>Arthropoda</taxon>
        <taxon>Chelicerata</taxon>
        <taxon>Arachnida</taxon>
        <taxon>Araneae</taxon>
        <taxon>Araneomorphae</taxon>
        <taxon>Entelegynae</taxon>
        <taxon>Araneoidea</taxon>
        <taxon>Nephilidae</taxon>
        <taxon>Trichonephila</taxon>
        <taxon>Trichonephila inaurata</taxon>
    </lineage>
</organism>
<proteinExistence type="predicted"/>
<dbReference type="Proteomes" id="UP000886998">
    <property type="component" value="Unassembled WGS sequence"/>
</dbReference>
<protein>
    <recommendedName>
        <fullName evidence="3">Peptidase A2 domain-containing protein</fullName>
    </recommendedName>
</protein>
<comment type="caution">
    <text evidence="1">The sequence shown here is derived from an EMBL/GenBank/DDBJ whole genome shotgun (WGS) entry which is preliminary data.</text>
</comment>
<keyword evidence="2" id="KW-1185">Reference proteome</keyword>
<evidence type="ECO:0000313" key="2">
    <source>
        <dbReference type="Proteomes" id="UP000886998"/>
    </source>
</evidence>
<dbReference type="SUPFAM" id="SSF50630">
    <property type="entry name" value="Acid proteases"/>
    <property type="match status" value="1"/>
</dbReference>
<sequence>MITDQLKRRVHGDVREQFVDNWVKSIVPGDLADKLDEYESVRANVRGAHSNDTRNGIDDLQLVDIKCGQTSIKAVIDTGAQISVLREDLIGKDCGEVGPDAVTQSVTAEEEKGLSRYSSNVPPISAEDETYEIKEKLKFPKRKLKELSRMLVTKSQRKVKLKASNNIVLVPQYWSFKREYSPDKRGIGTVARKPSIIN</sequence>
<name>A0A8X7CF08_9ARAC</name>
<dbReference type="OrthoDB" id="10260794at2759"/>
<evidence type="ECO:0000313" key="1">
    <source>
        <dbReference type="EMBL" id="GFY64041.1"/>
    </source>
</evidence>